<name>A0A6D2IUN8_9BRAS</name>
<dbReference type="AlphaFoldDB" id="A0A6D2IUN8"/>
<dbReference type="PANTHER" id="PTHR35357:SF17">
    <property type="entry name" value="PECTINESTERASE INHIBITOR 12"/>
    <property type="match status" value="1"/>
</dbReference>
<evidence type="ECO:0000256" key="1">
    <source>
        <dbReference type="ARBA" id="ARBA00022729"/>
    </source>
</evidence>
<dbReference type="InterPro" id="IPR035513">
    <property type="entry name" value="Invertase/methylesterase_inhib"/>
</dbReference>
<dbReference type="Gene3D" id="1.20.140.40">
    <property type="entry name" value="Invertase/pectin methylesterase inhibitor family protein"/>
    <property type="match status" value="2"/>
</dbReference>
<comment type="similarity">
    <text evidence="3">Belongs to the PMEI family.</text>
</comment>
<feature type="chain" id="PRO_5025600543" description="Pectinesterase inhibitor domain-containing protein" evidence="4">
    <location>
        <begin position="21"/>
        <end position="224"/>
    </location>
</feature>
<protein>
    <recommendedName>
        <fullName evidence="5">Pectinesterase inhibitor domain-containing protein</fullName>
    </recommendedName>
</protein>
<dbReference type="Proteomes" id="UP000467841">
    <property type="component" value="Unassembled WGS sequence"/>
</dbReference>
<dbReference type="Pfam" id="PF04043">
    <property type="entry name" value="PMEI"/>
    <property type="match status" value="1"/>
</dbReference>
<dbReference type="EMBL" id="CACVBM020001098">
    <property type="protein sequence ID" value="CAA7030884.1"/>
    <property type="molecule type" value="Genomic_DNA"/>
</dbReference>
<dbReference type="OrthoDB" id="1915198at2759"/>
<comment type="caution">
    <text evidence="6">The sequence shown here is derived from an EMBL/GenBank/DDBJ whole genome shotgun (WGS) entry which is preliminary data.</text>
</comment>
<evidence type="ECO:0000256" key="4">
    <source>
        <dbReference type="SAM" id="SignalP"/>
    </source>
</evidence>
<evidence type="ECO:0000313" key="6">
    <source>
        <dbReference type="EMBL" id="CAA7030884.1"/>
    </source>
</evidence>
<dbReference type="CDD" id="cd15795">
    <property type="entry name" value="PMEI-Pla_a_1_like"/>
    <property type="match status" value="1"/>
</dbReference>
<dbReference type="PANTHER" id="PTHR35357">
    <property type="entry name" value="OS02G0537100 PROTEIN"/>
    <property type="match status" value="1"/>
</dbReference>
<evidence type="ECO:0000313" key="7">
    <source>
        <dbReference type="Proteomes" id="UP000467841"/>
    </source>
</evidence>
<dbReference type="SUPFAM" id="SSF101148">
    <property type="entry name" value="Plant invertase/pectin methylesterase inhibitor"/>
    <property type="match status" value="2"/>
</dbReference>
<organism evidence="6 7">
    <name type="scientific">Microthlaspi erraticum</name>
    <dbReference type="NCBI Taxonomy" id="1685480"/>
    <lineage>
        <taxon>Eukaryota</taxon>
        <taxon>Viridiplantae</taxon>
        <taxon>Streptophyta</taxon>
        <taxon>Embryophyta</taxon>
        <taxon>Tracheophyta</taxon>
        <taxon>Spermatophyta</taxon>
        <taxon>Magnoliopsida</taxon>
        <taxon>eudicotyledons</taxon>
        <taxon>Gunneridae</taxon>
        <taxon>Pentapetalae</taxon>
        <taxon>rosids</taxon>
        <taxon>malvids</taxon>
        <taxon>Brassicales</taxon>
        <taxon>Brassicaceae</taxon>
        <taxon>Coluteocarpeae</taxon>
        <taxon>Microthlaspi</taxon>
    </lineage>
</organism>
<sequence>MKTFDLFVTFLLFLNGFTTAQTLIRDSCKKAAATDPELKLGFCVQSLEGDPQSKTATSLEGLVIASAKNAASKMINVKGIVENILKDKRASLGIEMLSVLRCCQCRAKAYYHRYLDIGGLKGIYYKWGPETNAFFITLYARLWMLLRGCVEFYDTAGDSIDEALTSVKSGDYDSAKVHLTAALDAPSDCEDGFMERKQHKSPFANENNVLSQKLSIPLDFTAML</sequence>
<dbReference type="NCBIfam" id="TIGR01614">
    <property type="entry name" value="PME_inhib"/>
    <property type="match status" value="2"/>
</dbReference>
<keyword evidence="2" id="KW-1015">Disulfide bond</keyword>
<dbReference type="InterPro" id="IPR034088">
    <property type="entry name" value="Pla_a_1-like"/>
</dbReference>
<evidence type="ECO:0000259" key="5">
    <source>
        <dbReference type="SMART" id="SM00856"/>
    </source>
</evidence>
<reference evidence="6" key="1">
    <citation type="submission" date="2020-01" db="EMBL/GenBank/DDBJ databases">
        <authorList>
            <person name="Mishra B."/>
        </authorList>
    </citation>
    <scope>NUCLEOTIDE SEQUENCE [LARGE SCALE GENOMIC DNA]</scope>
</reference>
<keyword evidence="7" id="KW-1185">Reference proteome</keyword>
<dbReference type="GO" id="GO:0004857">
    <property type="term" value="F:enzyme inhibitor activity"/>
    <property type="evidence" value="ECO:0007669"/>
    <property type="project" value="InterPro"/>
</dbReference>
<accession>A0A6D2IUN8</accession>
<evidence type="ECO:0000256" key="3">
    <source>
        <dbReference type="ARBA" id="ARBA00038471"/>
    </source>
</evidence>
<dbReference type="SMART" id="SM00856">
    <property type="entry name" value="PMEI"/>
    <property type="match status" value="1"/>
</dbReference>
<gene>
    <name evidence="6" type="ORF">MERR_LOCUS18119</name>
</gene>
<proteinExistence type="inferred from homology"/>
<dbReference type="InterPro" id="IPR006501">
    <property type="entry name" value="Pectinesterase_inhib_dom"/>
</dbReference>
<evidence type="ECO:0000256" key="2">
    <source>
        <dbReference type="ARBA" id="ARBA00023157"/>
    </source>
</evidence>
<keyword evidence="1 4" id="KW-0732">Signal</keyword>
<feature type="signal peptide" evidence="4">
    <location>
        <begin position="1"/>
        <end position="20"/>
    </location>
</feature>
<feature type="domain" description="Pectinesterase inhibitor" evidence="5">
    <location>
        <begin position="19"/>
        <end position="220"/>
    </location>
</feature>